<evidence type="ECO:0000313" key="3">
    <source>
        <dbReference type="Proteomes" id="UP001595855"/>
    </source>
</evidence>
<keyword evidence="1" id="KW-0472">Membrane</keyword>
<sequence>MCVVLGAGRFPVSGIQYLANLTLFNAPLGVENVDVVYWTLWAELRFYGVVLALILVGLTRRRVTGALRLWLGAACVTASGVLPALLSRLLEVPVQSSWAHYSVAGMALCLVTKYGPTRSTVLLVLGSYALALHHATGFAATVADRYDEPLSPVVATLAITLIFLVMTGIATGWTRRLGRGRFVHAGALTYPLHLLHDTRASFCSTSSRTPSNPTSSSPP</sequence>
<feature type="transmembrane region" description="Helical" evidence="1">
    <location>
        <begin position="69"/>
        <end position="86"/>
    </location>
</feature>
<organism evidence="2 3">
    <name type="scientific">Streptomyces lienomycini</name>
    <dbReference type="NCBI Taxonomy" id="284035"/>
    <lineage>
        <taxon>Bacteria</taxon>
        <taxon>Bacillati</taxon>
        <taxon>Actinomycetota</taxon>
        <taxon>Actinomycetes</taxon>
        <taxon>Kitasatosporales</taxon>
        <taxon>Streptomycetaceae</taxon>
        <taxon>Streptomyces</taxon>
    </lineage>
</organism>
<keyword evidence="1" id="KW-1133">Transmembrane helix</keyword>
<protein>
    <recommendedName>
        <fullName evidence="4">Acyltransferase 3 domain-containing protein</fullName>
    </recommendedName>
</protein>
<proteinExistence type="predicted"/>
<evidence type="ECO:0000313" key="2">
    <source>
        <dbReference type="EMBL" id="MFC5020509.1"/>
    </source>
</evidence>
<keyword evidence="3" id="KW-1185">Reference proteome</keyword>
<comment type="caution">
    <text evidence="2">The sequence shown here is derived from an EMBL/GenBank/DDBJ whole genome shotgun (WGS) entry which is preliminary data.</text>
</comment>
<evidence type="ECO:0000256" key="1">
    <source>
        <dbReference type="SAM" id="Phobius"/>
    </source>
</evidence>
<dbReference type="EMBL" id="JBHSJO010000003">
    <property type="protein sequence ID" value="MFC5020509.1"/>
    <property type="molecule type" value="Genomic_DNA"/>
</dbReference>
<keyword evidence="1" id="KW-0812">Transmembrane</keyword>
<feature type="transmembrane region" description="Helical" evidence="1">
    <location>
        <begin position="153"/>
        <end position="173"/>
    </location>
</feature>
<reference evidence="3" key="1">
    <citation type="journal article" date="2019" name="Int. J. Syst. Evol. Microbiol.">
        <title>The Global Catalogue of Microorganisms (GCM) 10K type strain sequencing project: providing services to taxonomists for standard genome sequencing and annotation.</title>
        <authorList>
            <consortium name="The Broad Institute Genomics Platform"/>
            <consortium name="The Broad Institute Genome Sequencing Center for Infectious Disease"/>
            <person name="Wu L."/>
            <person name="Ma J."/>
        </authorList>
    </citation>
    <scope>NUCLEOTIDE SEQUENCE [LARGE SCALE GENOMIC DNA]</scope>
    <source>
        <strain evidence="3">CGMCC 4.1542</strain>
    </source>
</reference>
<gene>
    <name evidence="2" type="ORF">ACFPRC_37490</name>
</gene>
<accession>A0ABV9X4Q7</accession>
<feature type="transmembrane region" description="Helical" evidence="1">
    <location>
        <begin position="122"/>
        <end position="141"/>
    </location>
</feature>
<dbReference type="RefSeq" id="WP_344505198.1">
    <property type="nucleotide sequence ID" value="NZ_BAAATN010000026.1"/>
</dbReference>
<feature type="transmembrane region" description="Helical" evidence="1">
    <location>
        <begin position="35"/>
        <end position="57"/>
    </location>
</feature>
<evidence type="ECO:0008006" key="4">
    <source>
        <dbReference type="Google" id="ProtNLM"/>
    </source>
</evidence>
<dbReference type="Proteomes" id="UP001595855">
    <property type="component" value="Unassembled WGS sequence"/>
</dbReference>
<name>A0ABV9X4Q7_9ACTN</name>
<feature type="transmembrane region" description="Helical" evidence="1">
    <location>
        <begin position="98"/>
        <end position="115"/>
    </location>
</feature>